<evidence type="ECO:0000313" key="3">
    <source>
        <dbReference type="Proteomes" id="UP000192391"/>
    </source>
</evidence>
<accession>A0AAC9QRC5</accession>
<dbReference type="EMBL" id="CP019962">
    <property type="protein sequence ID" value="ARD64338.1"/>
    <property type="molecule type" value="Genomic_DNA"/>
</dbReference>
<proteinExistence type="predicted"/>
<name>A0AAC9QRC5_EUBLI</name>
<protein>
    <recommendedName>
        <fullName evidence="4">DUF2798 domain-containing protein</fullName>
    </recommendedName>
</protein>
<evidence type="ECO:0000256" key="1">
    <source>
        <dbReference type="SAM" id="Phobius"/>
    </source>
</evidence>
<feature type="transmembrane region" description="Helical" evidence="1">
    <location>
        <begin position="36"/>
        <end position="58"/>
    </location>
</feature>
<dbReference type="Proteomes" id="UP000192391">
    <property type="component" value="Chromosome"/>
</dbReference>
<keyword evidence="1" id="KW-0472">Membrane</keyword>
<feature type="transmembrane region" description="Helical" evidence="1">
    <location>
        <begin position="115"/>
        <end position="137"/>
    </location>
</feature>
<feature type="transmembrane region" description="Helical" evidence="1">
    <location>
        <begin position="78"/>
        <end position="103"/>
    </location>
</feature>
<gene>
    <name evidence="2" type="ORF">B2M23_01685</name>
</gene>
<keyword evidence="1" id="KW-0812">Transmembrane</keyword>
<evidence type="ECO:0008006" key="4">
    <source>
        <dbReference type="Google" id="ProtNLM"/>
    </source>
</evidence>
<dbReference type="KEGG" id="elim:B2M23_01685"/>
<sequence length="146" mass="16350">MFTQKHRGTITCFYFCLLVSAALSIIMTRINTGAFLWIPIFITFIEAFLISFIVSSILPIAKWGCDLALKLKIKPNSFIFILISNIPVTIILVLILSFCLTALNLGFSKDFMASWLQSIPTSLTAVYTVSVMITPLVNRLVEKSLH</sequence>
<dbReference type="Pfam" id="PF11391">
    <property type="entry name" value="DUF2798"/>
    <property type="match status" value="1"/>
</dbReference>
<dbReference type="AlphaFoldDB" id="A0AAC9QRC5"/>
<dbReference type="RefSeq" id="WP_081571064.1">
    <property type="nucleotide sequence ID" value="NZ_CP097376.1"/>
</dbReference>
<dbReference type="InterPro" id="IPR021529">
    <property type="entry name" value="DUF2798"/>
</dbReference>
<feature type="transmembrane region" description="Helical" evidence="1">
    <location>
        <begin position="12"/>
        <end position="30"/>
    </location>
</feature>
<keyword evidence="1" id="KW-1133">Transmembrane helix</keyword>
<organism evidence="2 3">
    <name type="scientific">Eubacterium limosum</name>
    <dbReference type="NCBI Taxonomy" id="1736"/>
    <lineage>
        <taxon>Bacteria</taxon>
        <taxon>Bacillati</taxon>
        <taxon>Bacillota</taxon>
        <taxon>Clostridia</taxon>
        <taxon>Eubacteriales</taxon>
        <taxon>Eubacteriaceae</taxon>
        <taxon>Eubacterium</taxon>
    </lineage>
</organism>
<evidence type="ECO:0000313" key="2">
    <source>
        <dbReference type="EMBL" id="ARD64338.1"/>
    </source>
</evidence>
<reference evidence="3" key="1">
    <citation type="journal article" date="2017" name="Sci. Rep.">
        <title>Determination of the Genome and Primary Transcriptome of Syngas Fermenting Eubacterium limosum ATCC 8486.</title>
        <authorList>
            <person name="Song Y."/>
            <person name="Shin J."/>
            <person name="Jeong Y."/>
            <person name="Jin S."/>
            <person name="Lee J.K."/>
            <person name="Kim D.R."/>
            <person name="Kim S.C."/>
            <person name="Cho S."/>
            <person name="Cho B.K."/>
        </authorList>
    </citation>
    <scope>NUCLEOTIDE SEQUENCE [LARGE SCALE GENOMIC DNA]</scope>
    <source>
        <strain evidence="3">ATCC 8486</strain>
    </source>
</reference>